<sequence length="260" mass="25748">GQRQQGGANAADTAGDGAAGGRRGRQVGGGEGDHRLQVVQGGEAAVLEGRQALARKARGTGGLPQKERAPGDVGRAARLLPARARQRAGHRAEHGHPAPAGRRVLPGGRGEGRAAGEVLRRGGEFGGGAARRLRGQRPGGHPPEAGGAPHHEAGGGRPGRGARGGARAAPRGGGRRGTRPVGLLRLGEARRPGHGLRAAAGAGGVRRRLAVGGQDGRARGGDRGVVLVGAQADPVGALGAHPGLGVRAVPEPCDADAALL</sequence>
<protein>
    <submittedName>
        <fullName evidence="2">Uncharacterized protein</fullName>
    </submittedName>
</protein>
<feature type="non-terminal residue" evidence="2">
    <location>
        <position position="260"/>
    </location>
</feature>
<feature type="region of interest" description="Disordered" evidence="1">
    <location>
        <begin position="1"/>
        <end position="34"/>
    </location>
</feature>
<feature type="non-terminal residue" evidence="2">
    <location>
        <position position="1"/>
    </location>
</feature>
<feature type="region of interest" description="Disordered" evidence="1">
    <location>
        <begin position="55"/>
        <end position="181"/>
    </location>
</feature>
<organism evidence="2">
    <name type="scientific">uncultured Rubrobacteraceae bacterium</name>
    <dbReference type="NCBI Taxonomy" id="349277"/>
    <lineage>
        <taxon>Bacteria</taxon>
        <taxon>Bacillati</taxon>
        <taxon>Actinomycetota</taxon>
        <taxon>Rubrobacteria</taxon>
        <taxon>Rubrobacterales</taxon>
        <taxon>Rubrobacteraceae</taxon>
        <taxon>environmental samples</taxon>
    </lineage>
</organism>
<dbReference type="AlphaFoldDB" id="A0A6J4TAB0"/>
<proteinExistence type="predicted"/>
<feature type="compositionally biased region" description="Gly residues" evidence="1">
    <location>
        <begin position="155"/>
        <end position="164"/>
    </location>
</feature>
<feature type="compositionally biased region" description="Basic and acidic residues" evidence="1">
    <location>
        <begin position="110"/>
        <end position="123"/>
    </location>
</feature>
<feature type="compositionally biased region" description="Gly residues" evidence="1">
    <location>
        <begin position="17"/>
        <end position="30"/>
    </location>
</feature>
<dbReference type="EMBL" id="CADCVK010000503">
    <property type="protein sequence ID" value="CAA9517312.1"/>
    <property type="molecule type" value="Genomic_DNA"/>
</dbReference>
<name>A0A6J4TAB0_9ACTN</name>
<feature type="compositionally biased region" description="Low complexity" evidence="1">
    <location>
        <begin position="1"/>
        <end position="16"/>
    </location>
</feature>
<gene>
    <name evidence="2" type="ORF">AVDCRST_MAG12-3557</name>
</gene>
<evidence type="ECO:0000256" key="1">
    <source>
        <dbReference type="SAM" id="MobiDB-lite"/>
    </source>
</evidence>
<reference evidence="2" key="1">
    <citation type="submission" date="2020-02" db="EMBL/GenBank/DDBJ databases">
        <authorList>
            <person name="Meier V. D."/>
        </authorList>
    </citation>
    <scope>NUCLEOTIDE SEQUENCE</scope>
    <source>
        <strain evidence="2">AVDCRST_MAG12</strain>
    </source>
</reference>
<accession>A0A6J4TAB0</accession>
<evidence type="ECO:0000313" key="2">
    <source>
        <dbReference type="EMBL" id="CAA9517312.1"/>
    </source>
</evidence>